<name>R6TJ92_9BACT</name>
<dbReference type="AlphaFoldDB" id="R6TJ92"/>
<dbReference type="Gene3D" id="3.40.50.1000">
    <property type="entry name" value="HAD superfamily/HAD-like"/>
    <property type="match status" value="1"/>
</dbReference>
<keyword evidence="1 2" id="KW-0378">Hydrolase</keyword>
<evidence type="ECO:0000313" key="3">
    <source>
        <dbReference type="Proteomes" id="UP000017938"/>
    </source>
</evidence>
<dbReference type="PRINTS" id="PR00413">
    <property type="entry name" value="HADHALOGNASE"/>
</dbReference>
<dbReference type="InterPro" id="IPR006439">
    <property type="entry name" value="HAD-SF_hydro_IA"/>
</dbReference>
<dbReference type="InterPro" id="IPR036412">
    <property type="entry name" value="HAD-like_sf"/>
</dbReference>
<dbReference type="EMBL" id="CBFW010000012">
    <property type="protein sequence ID" value="CDC69789.1"/>
    <property type="molecule type" value="Genomic_DNA"/>
</dbReference>
<dbReference type="Pfam" id="PF00702">
    <property type="entry name" value="Hydrolase"/>
    <property type="match status" value="1"/>
</dbReference>
<organism evidence="2 3">
    <name type="scientific">Candidatus Colimorpha enterica</name>
    <dbReference type="NCBI Taxonomy" id="3083063"/>
    <lineage>
        <taxon>Bacteria</taxon>
        <taxon>Pseudomonadati</taxon>
        <taxon>Bacteroidota</taxon>
        <taxon>Bacteroidia</taxon>
        <taxon>Bacteroidales</taxon>
        <taxon>Candidatus Colimorpha</taxon>
    </lineage>
</organism>
<accession>R6TJ92</accession>
<gene>
    <name evidence="2" type="ORF">BN580_00614</name>
</gene>
<dbReference type="STRING" id="1263015.BN580_00614"/>
<dbReference type="InterPro" id="IPR051540">
    <property type="entry name" value="S-2-haloacid_dehalogenase"/>
</dbReference>
<evidence type="ECO:0000313" key="2">
    <source>
        <dbReference type="EMBL" id="CDC69789.1"/>
    </source>
</evidence>
<dbReference type="PANTHER" id="PTHR43316">
    <property type="entry name" value="HYDROLASE, HALOACID DELAHOGENASE-RELATED"/>
    <property type="match status" value="1"/>
</dbReference>
<dbReference type="SFLD" id="SFLDS00003">
    <property type="entry name" value="Haloacid_Dehalogenase"/>
    <property type="match status" value="1"/>
</dbReference>
<dbReference type="InterPro" id="IPR023214">
    <property type="entry name" value="HAD_sf"/>
</dbReference>
<protein>
    <submittedName>
        <fullName evidence="2">Haloacid dehalogenase-like hydrolase</fullName>
    </submittedName>
</protein>
<dbReference type="SUPFAM" id="SSF56784">
    <property type="entry name" value="HAD-like"/>
    <property type="match status" value="1"/>
</dbReference>
<dbReference type="SFLD" id="SFLDG01129">
    <property type="entry name" value="C1.5:_HAD__Beta-PGM__Phosphata"/>
    <property type="match status" value="1"/>
</dbReference>
<proteinExistence type="predicted"/>
<dbReference type="PANTHER" id="PTHR43316:SF3">
    <property type="entry name" value="HALOACID DEHALOGENASE, TYPE II (AFU_ORTHOLOGUE AFUA_2G07750)-RELATED"/>
    <property type="match status" value="1"/>
</dbReference>
<comment type="caution">
    <text evidence="2">The sequence shown here is derived from an EMBL/GenBank/DDBJ whole genome shotgun (WGS) entry which is preliminary data.</text>
</comment>
<reference evidence="2" key="1">
    <citation type="submission" date="2012-11" db="EMBL/GenBank/DDBJ databases">
        <title>Dependencies among metagenomic species, viruses, plasmids and units of genetic variation.</title>
        <authorList>
            <person name="Nielsen H.B."/>
            <person name="Almeida M."/>
            <person name="Juncker A.S."/>
            <person name="Rasmussen S."/>
            <person name="Li J."/>
            <person name="Sunagawa S."/>
            <person name="Plichta D."/>
            <person name="Gautier L."/>
            <person name="Le Chatelier E."/>
            <person name="Peletier E."/>
            <person name="Bonde I."/>
            <person name="Nielsen T."/>
            <person name="Manichanh C."/>
            <person name="Arumugam M."/>
            <person name="Batto J."/>
            <person name="Santos M.B.Q.D."/>
            <person name="Blom N."/>
            <person name="Borruel N."/>
            <person name="Burgdorf K.S."/>
            <person name="Boumezbeur F."/>
            <person name="Casellas F."/>
            <person name="Dore J."/>
            <person name="Guarner F."/>
            <person name="Hansen T."/>
            <person name="Hildebrand F."/>
            <person name="Kaas R.S."/>
            <person name="Kennedy S."/>
            <person name="Kristiansen K."/>
            <person name="Kultima J.R."/>
            <person name="Leonard P."/>
            <person name="Levenez F."/>
            <person name="Lund O."/>
            <person name="Moumen B."/>
            <person name="Le Paslier D."/>
            <person name="Pons N."/>
            <person name="Pedersen O."/>
            <person name="Prifti E."/>
            <person name="Qin J."/>
            <person name="Raes J."/>
            <person name="Tap J."/>
            <person name="Tims S."/>
            <person name="Ussery D.W."/>
            <person name="Yamada T."/>
            <person name="MetaHit consortium"/>
            <person name="Renault P."/>
            <person name="Sicheritz-Ponten T."/>
            <person name="Bork P."/>
            <person name="Wang J."/>
            <person name="Brunak S."/>
            <person name="Ehrlich S.D."/>
        </authorList>
    </citation>
    <scope>NUCLEOTIDE SEQUENCE [LARGE SCALE GENOMIC DNA]</scope>
</reference>
<sequence>MKSDISSFETNRMKAILFDLDGTLLPMQQDEFTAAYFDRLSKTLAPCGYEPKRLIEGVWQGAKTMVKNNGKQTNEQVFWKEFAGLFGDKVYSDIDKFNEFYETDFDKLKNHCGYNEQANQTIQTLKEKGFVLVLATNPVFPMTAQKKRMLWAGINPDDFTWITSYENSHSCKPNPQYYKEIAEKIGVKPGDCLMVGNDTTEDAAAMLTGADFFLLTDCLMNQERKDISKYSRGSFTQLFNYIENQK</sequence>
<evidence type="ECO:0000256" key="1">
    <source>
        <dbReference type="ARBA" id="ARBA00022801"/>
    </source>
</evidence>
<dbReference type="Proteomes" id="UP000017938">
    <property type="component" value="Unassembled WGS sequence"/>
</dbReference>
<dbReference type="GO" id="GO:0016787">
    <property type="term" value="F:hydrolase activity"/>
    <property type="evidence" value="ECO:0007669"/>
    <property type="project" value="UniProtKB-KW"/>
</dbReference>